<keyword evidence="2" id="KW-1185">Reference proteome</keyword>
<reference evidence="1 2" key="1">
    <citation type="submission" date="2024-05" db="EMBL/GenBank/DDBJ databases">
        <title>A draft genome resource for the thread blight pathogen Marasmius tenuissimus strain MS-2.</title>
        <authorList>
            <person name="Yulfo-Soto G.E."/>
            <person name="Baruah I.K."/>
            <person name="Amoako-Attah I."/>
            <person name="Bukari Y."/>
            <person name="Meinhardt L.W."/>
            <person name="Bailey B.A."/>
            <person name="Cohen S.P."/>
        </authorList>
    </citation>
    <scope>NUCLEOTIDE SEQUENCE [LARGE SCALE GENOMIC DNA]</scope>
    <source>
        <strain evidence="1 2">MS-2</strain>
    </source>
</reference>
<dbReference type="EMBL" id="JBBXMP010000019">
    <property type="protein sequence ID" value="KAL0068329.1"/>
    <property type="molecule type" value="Genomic_DNA"/>
</dbReference>
<evidence type="ECO:0000313" key="2">
    <source>
        <dbReference type="Proteomes" id="UP001437256"/>
    </source>
</evidence>
<organism evidence="1 2">
    <name type="scientific">Marasmius tenuissimus</name>
    <dbReference type="NCBI Taxonomy" id="585030"/>
    <lineage>
        <taxon>Eukaryota</taxon>
        <taxon>Fungi</taxon>
        <taxon>Dikarya</taxon>
        <taxon>Basidiomycota</taxon>
        <taxon>Agaricomycotina</taxon>
        <taxon>Agaricomycetes</taxon>
        <taxon>Agaricomycetidae</taxon>
        <taxon>Agaricales</taxon>
        <taxon>Marasmiineae</taxon>
        <taxon>Marasmiaceae</taxon>
        <taxon>Marasmius</taxon>
    </lineage>
</organism>
<proteinExistence type="predicted"/>
<gene>
    <name evidence="1" type="ORF">AAF712_004716</name>
</gene>
<evidence type="ECO:0000313" key="1">
    <source>
        <dbReference type="EMBL" id="KAL0068329.1"/>
    </source>
</evidence>
<sequence length="235" mass="26856">MSTPLSRDNNVYRDKMKAAFNRFRVKERHYLLSLPKAVKRKLKPNAPHWYFAAHVSYYCEVLFTLGGIKPCVLFVHGADQELTDNLVETCLKPVLEEYNIMAYGFSLTRILHDLPTSAHKGFKNGWVLADLCNPRYPIVERVFLRPYGGRVPEVEVGNALGYPTVRGNHLVEYLDDTEREPLARVAQVPDICCVTAMEYTTEGNLDNLQRVTPHFRKCANLMQLVGRTLKITTRG</sequence>
<comment type="caution">
    <text evidence="1">The sequence shown here is derived from an EMBL/GenBank/DDBJ whole genome shotgun (WGS) entry which is preliminary data.</text>
</comment>
<accession>A0ABR3A4L5</accession>
<protein>
    <submittedName>
        <fullName evidence="1">Uncharacterized protein</fullName>
    </submittedName>
</protein>
<name>A0ABR3A4L5_9AGAR</name>
<dbReference type="Proteomes" id="UP001437256">
    <property type="component" value="Unassembled WGS sequence"/>
</dbReference>